<feature type="compositionally biased region" description="Polar residues" evidence="9">
    <location>
        <begin position="682"/>
        <end position="697"/>
    </location>
</feature>
<reference evidence="12" key="2">
    <citation type="submission" date="2015-01" db="EMBL/GenBank/DDBJ databases">
        <title>Evolutionary Origins and Diversification of the Mycorrhizal Mutualists.</title>
        <authorList>
            <consortium name="DOE Joint Genome Institute"/>
            <consortium name="Mycorrhizal Genomics Consortium"/>
            <person name="Kohler A."/>
            <person name="Kuo A."/>
            <person name="Nagy L.G."/>
            <person name="Floudas D."/>
            <person name="Copeland A."/>
            <person name="Barry K.W."/>
            <person name="Cichocki N."/>
            <person name="Veneault-Fourrey C."/>
            <person name="LaButti K."/>
            <person name="Lindquist E.A."/>
            <person name="Lipzen A."/>
            <person name="Lundell T."/>
            <person name="Morin E."/>
            <person name="Murat C."/>
            <person name="Riley R."/>
            <person name="Ohm R."/>
            <person name="Sun H."/>
            <person name="Tunlid A."/>
            <person name="Henrissat B."/>
            <person name="Grigoriev I.V."/>
            <person name="Hibbett D.S."/>
            <person name="Martin F."/>
        </authorList>
    </citation>
    <scope>NUCLEOTIDE SEQUENCE [LARGE SCALE GENOMIC DNA]</scope>
    <source>
        <strain evidence="12">LaAM-08-1</strain>
    </source>
</reference>
<evidence type="ECO:0000256" key="2">
    <source>
        <dbReference type="ARBA" id="ARBA00022723"/>
    </source>
</evidence>
<dbReference type="HOGENOM" id="CLU_007003_2_0_1"/>
<dbReference type="OrthoDB" id="2154091at2759"/>
<evidence type="ECO:0000256" key="9">
    <source>
        <dbReference type="SAM" id="MobiDB-lite"/>
    </source>
</evidence>
<dbReference type="InterPro" id="IPR001138">
    <property type="entry name" value="Zn2Cys6_DnaBD"/>
</dbReference>
<dbReference type="InterPro" id="IPR007219">
    <property type="entry name" value="XnlR_reg_dom"/>
</dbReference>
<dbReference type="PROSITE" id="PS00463">
    <property type="entry name" value="ZN2_CY6_FUNGAL_1"/>
    <property type="match status" value="1"/>
</dbReference>
<dbReference type="InterPro" id="IPR036864">
    <property type="entry name" value="Zn2-C6_fun-type_DNA-bd_sf"/>
</dbReference>
<dbReference type="Pfam" id="PF04082">
    <property type="entry name" value="Fungal_trans"/>
    <property type="match status" value="1"/>
</dbReference>
<feature type="coiled-coil region" evidence="8">
    <location>
        <begin position="82"/>
        <end position="109"/>
    </location>
</feature>
<feature type="region of interest" description="Disordered" evidence="9">
    <location>
        <begin position="739"/>
        <end position="787"/>
    </location>
</feature>
<evidence type="ECO:0000256" key="7">
    <source>
        <dbReference type="ARBA" id="ARBA00023242"/>
    </source>
</evidence>
<dbReference type="Proteomes" id="UP000054477">
    <property type="component" value="Unassembled WGS sequence"/>
</dbReference>
<keyword evidence="4" id="KW-0805">Transcription regulation</keyword>
<evidence type="ECO:0000256" key="8">
    <source>
        <dbReference type="SAM" id="Coils"/>
    </source>
</evidence>
<evidence type="ECO:0000256" key="4">
    <source>
        <dbReference type="ARBA" id="ARBA00023015"/>
    </source>
</evidence>
<name>A0A0C9WL44_9AGAR</name>
<dbReference type="SMART" id="SM00066">
    <property type="entry name" value="GAL4"/>
    <property type="match status" value="1"/>
</dbReference>
<dbReference type="STRING" id="1095629.A0A0C9WL44"/>
<keyword evidence="8" id="KW-0175">Coiled coil</keyword>
<dbReference type="GO" id="GO:0003677">
    <property type="term" value="F:DNA binding"/>
    <property type="evidence" value="ECO:0007669"/>
    <property type="project" value="UniProtKB-KW"/>
</dbReference>
<keyword evidence="2" id="KW-0479">Metal-binding</keyword>
<dbReference type="SUPFAM" id="SSF57701">
    <property type="entry name" value="Zn2/Cys6 DNA-binding domain"/>
    <property type="match status" value="1"/>
</dbReference>
<dbReference type="InterPro" id="IPR051615">
    <property type="entry name" value="Transcr_Regulatory_Elem"/>
</dbReference>
<dbReference type="AlphaFoldDB" id="A0A0C9WL44"/>
<dbReference type="SMART" id="SM00906">
    <property type="entry name" value="Fungal_trans"/>
    <property type="match status" value="1"/>
</dbReference>
<reference evidence="11 12" key="1">
    <citation type="submission" date="2014-04" db="EMBL/GenBank/DDBJ databases">
        <authorList>
            <consortium name="DOE Joint Genome Institute"/>
            <person name="Kuo A."/>
            <person name="Kohler A."/>
            <person name="Nagy L.G."/>
            <person name="Floudas D."/>
            <person name="Copeland A."/>
            <person name="Barry K.W."/>
            <person name="Cichocki N."/>
            <person name="Veneault-Fourrey C."/>
            <person name="LaButti K."/>
            <person name="Lindquist E.A."/>
            <person name="Lipzen A."/>
            <person name="Lundell T."/>
            <person name="Morin E."/>
            <person name="Murat C."/>
            <person name="Sun H."/>
            <person name="Tunlid A."/>
            <person name="Henrissat B."/>
            <person name="Grigoriev I.V."/>
            <person name="Hibbett D.S."/>
            <person name="Martin F."/>
            <person name="Nordberg H.P."/>
            <person name="Cantor M.N."/>
            <person name="Hua S.X."/>
        </authorList>
    </citation>
    <scope>NUCLEOTIDE SEQUENCE [LARGE SCALE GENOMIC DNA]</scope>
    <source>
        <strain evidence="11 12">LaAM-08-1</strain>
    </source>
</reference>
<dbReference type="PANTHER" id="PTHR31313:SF81">
    <property type="entry name" value="TY1 ENHANCER ACTIVATOR"/>
    <property type="match status" value="1"/>
</dbReference>
<evidence type="ECO:0000256" key="3">
    <source>
        <dbReference type="ARBA" id="ARBA00022833"/>
    </source>
</evidence>
<evidence type="ECO:0000313" key="11">
    <source>
        <dbReference type="EMBL" id="KIJ96939.1"/>
    </source>
</evidence>
<dbReference type="GO" id="GO:0000981">
    <property type="term" value="F:DNA-binding transcription factor activity, RNA polymerase II-specific"/>
    <property type="evidence" value="ECO:0007669"/>
    <property type="project" value="InterPro"/>
</dbReference>
<evidence type="ECO:0000256" key="1">
    <source>
        <dbReference type="ARBA" id="ARBA00004123"/>
    </source>
</evidence>
<dbReference type="GO" id="GO:0008270">
    <property type="term" value="F:zinc ion binding"/>
    <property type="evidence" value="ECO:0007669"/>
    <property type="project" value="InterPro"/>
</dbReference>
<feature type="region of interest" description="Disordered" evidence="9">
    <location>
        <begin position="677"/>
        <end position="722"/>
    </location>
</feature>
<dbReference type="PANTHER" id="PTHR31313">
    <property type="entry name" value="TY1 ENHANCER ACTIVATOR"/>
    <property type="match status" value="1"/>
</dbReference>
<gene>
    <name evidence="11" type="ORF">K443DRAFT_681908</name>
</gene>
<organism evidence="11 12">
    <name type="scientific">Laccaria amethystina LaAM-08-1</name>
    <dbReference type="NCBI Taxonomy" id="1095629"/>
    <lineage>
        <taxon>Eukaryota</taxon>
        <taxon>Fungi</taxon>
        <taxon>Dikarya</taxon>
        <taxon>Basidiomycota</taxon>
        <taxon>Agaricomycotina</taxon>
        <taxon>Agaricomycetes</taxon>
        <taxon>Agaricomycetidae</taxon>
        <taxon>Agaricales</taxon>
        <taxon>Agaricineae</taxon>
        <taxon>Hydnangiaceae</taxon>
        <taxon>Laccaria</taxon>
    </lineage>
</organism>
<proteinExistence type="predicted"/>
<evidence type="ECO:0000259" key="10">
    <source>
        <dbReference type="PROSITE" id="PS50048"/>
    </source>
</evidence>
<keyword evidence="12" id="KW-1185">Reference proteome</keyword>
<evidence type="ECO:0000256" key="6">
    <source>
        <dbReference type="ARBA" id="ARBA00023163"/>
    </source>
</evidence>
<keyword evidence="7" id="KW-0539">Nucleus</keyword>
<keyword evidence="5" id="KW-0238">DNA-binding</keyword>
<feature type="compositionally biased region" description="Low complexity" evidence="9">
    <location>
        <begin position="741"/>
        <end position="787"/>
    </location>
</feature>
<accession>A0A0C9WL44</accession>
<sequence length="909" mass="101664">MPKPPPKPKRAPQVNLDDDDEGSSTNARGPYSAQACNICRRMKTKCDGQRPVCGHCLKSGREAECSWGRDPIVRKARTEALFEAMQKNIEALREYANHLESQLEKCCREHGGSMDLRLRPKDDSDAMGVIEDVADYSTEQNEETGVDSDPENDPTVKEWCIPSRNLNLEEGGFLLAHGNTAVFRFVQVPLPAEGPSRFPAIAENPDATYALLVEGVDGSHYNPDFDWSRHLPANVPLDRRTHDKALDLLFKFFTSWCFRIVPALFLRDMYRALIVPRSCTPPKTPHYSPMLHNALVALGTAFLDEPNIRDFKSRRCFADTAKSYLEVECQKPQLSVVHALDFLAAFHASQGDQTLGFLYFGMSARMSQALGLGVDCSEWVKLGLIDETERLDRNWAHWTTFSQDVCWSLYVGRDFCVTSPLNSPVPVPFVDTDLDEMPWCHPPAGISPQPNYVSKTFAVTCELLMIARRIMDVVNNLNRARSRPMVLDELITDIDIKLNTWKSSLSPEVDIGIASRPTATPHKLMLHLTYWWLFILLHRPFFHRRAKLIHSTDKEIDHVKLCKRAAENIMELLATWRSLYTLRYTPITLGQTIFSAGTIYLLWGVQATSGPRVAHKELKTALDQQKLCHQYLVEIGKSWQCATNIAGILKNLMQEQLKPVLERRQLVPRVAEDEGIIPPAIQRSTAATSRKPTTASPSRKGKQRRSSQGRGQPMDTVLPPPDATFKISAFQGVIRPQNSFPAPQIQASTSSSSTSSFSSPPIQIPSSTSSFRPSPIQASTSTSSFSPTSFEHLDAWDYRNPVGGSASSISPPSPSVFSNFSPEIPQQGYINHNPTLAPVVPPPVNMGNMRVPWFLANQAGSSSSSTSFDLSGALWPSVEPMNIGGDWEYRYEDDAMTDEDRAELNYWLQ</sequence>
<feature type="domain" description="Zn(2)-C6 fungal-type" evidence="10">
    <location>
        <begin position="35"/>
        <end position="67"/>
    </location>
</feature>
<dbReference type="CDD" id="cd12148">
    <property type="entry name" value="fungal_TF_MHR"/>
    <property type="match status" value="1"/>
</dbReference>
<feature type="region of interest" description="Disordered" evidence="9">
    <location>
        <begin position="1"/>
        <end position="28"/>
    </location>
</feature>
<keyword evidence="3" id="KW-0862">Zinc</keyword>
<evidence type="ECO:0000256" key="5">
    <source>
        <dbReference type="ARBA" id="ARBA00023125"/>
    </source>
</evidence>
<dbReference type="Gene3D" id="4.10.240.10">
    <property type="entry name" value="Zn(2)-C6 fungal-type DNA-binding domain"/>
    <property type="match status" value="1"/>
</dbReference>
<comment type="subcellular location">
    <subcellularLocation>
        <location evidence="1">Nucleus</location>
    </subcellularLocation>
</comment>
<protein>
    <submittedName>
        <fullName evidence="11">Unplaced genomic scaffold K443scaffold_171, whole genome shotgun sequence</fullName>
    </submittedName>
</protein>
<dbReference type="GO" id="GO:0006351">
    <property type="term" value="P:DNA-templated transcription"/>
    <property type="evidence" value="ECO:0007669"/>
    <property type="project" value="InterPro"/>
</dbReference>
<dbReference type="CDD" id="cd00067">
    <property type="entry name" value="GAL4"/>
    <property type="match status" value="1"/>
</dbReference>
<feature type="compositionally biased region" description="Basic residues" evidence="9">
    <location>
        <begin position="1"/>
        <end position="10"/>
    </location>
</feature>
<dbReference type="PROSITE" id="PS50048">
    <property type="entry name" value="ZN2_CY6_FUNGAL_2"/>
    <property type="match status" value="1"/>
</dbReference>
<dbReference type="EMBL" id="KN838706">
    <property type="protein sequence ID" value="KIJ96939.1"/>
    <property type="molecule type" value="Genomic_DNA"/>
</dbReference>
<evidence type="ECO:0000313" key="12">
    <source>
        <dbReference type="Proteomes" id="UP000054477"/>
    </source>
</evidence>
<dbReference type="GO" id="GO:0005634">
    <property type="term" value="C:nucleus"/>
    <property type="evidence" value="ECO:0007669"/>
    <property type="project" value="UniProtKB-SubCell"/>
</dbReference>
<keyword evidence="6" id="KW-0804">Transcription</keyword>
<dbReference type="Pfam" id="PF00172">
    <property type="entry name" value="Zn_clus"/>
    <property type="match status" value="1"/>
</dbReference>